<name>F6V2Q5_CIOIN</name>
<dbReference type="AlphaFoldDB" id="F6V2Q5"/>
<organism evidence="2 3">
    <name type="scientific">Ciona intestinalis</name>
    <name type="common">Transparent sea squirt</name>
    <name type="synonym">Ascidia intestinalis</name>
    <dbReference type="NCBI Taxonomy" id="7719"/>
    <lineage>
        <taxon>Eukaryota</taxon>
        <taxon>Metazoa</taxon>
        <taxon>Chordata</taxon>
        <taxon>Tunicata</taxon>
        <taxon>Ascidiacea</taxon>
        <taxon>Phlebobranchia</taxon>
        <taxon>Cionidae</taxon>
        <taxon>Ciona</taxon>
    </lineage>
</organism>
<reference evidence="2" key="2">
    <citation type="journal article" date="2008" name="Genome Biol.">
        <title>Improved genome assembly and evidence-based global gene model set for the chordate Ciona intestinalis: new insight into intron and operon populations.</title>
        <authorList>
            <person name="Satou Y."/>
            <person name="Mineta K."/>
            <person name="Ogasawara M."/>
            <person name="Sasakura Y."/>
            <person name="Shoguchi E."/>
            <person name="Ueno K."/>
            <person name="Yamada L."/>
            <person name="Matsumoto J."/>
            <person name="Wasserscheid J."/>
            <person name="Dewar K."/>
            <person name="Wiley G.B."/>
            <person name="Macmil S.L."/>
            <person name="Roe B.A."/>
            <person name="Zeller R.W."/>
            <person name="Hastings K.E."/>
            <person name="Lemaire P."/>
            <person name="Lindquist E."/>
            <person name="Endo T."/>
            <person name="Hotta K."/>
            <person name="Inaba K."/>
        </authorList>
    </citation>
    <scope>NUCLEOTIDE SEQUENCE [LARGE SCALE GENOMIC DNA]</scope>
    <source>
        <strain evidence="2">wild type</strain>
    </source>
</reference>
<feature type="region of interest" description="Disordered" evidence="1">
    <location>
        <begin position="1"/>
        <end position="23"/>
    </location>
</feature>
<feature type="compositionally biased region" description="Polar residues" evidence="1">
    <location>
        <begin position="11"/>
        <end position="23"/>
    </location>
</feature>
<dbReference type="HOGENOM" id="CLU_1708218_0_0_1"/>
<feature type="compositionally biased region" description="Basic and acidic residues" evidence="1">
    <location>
        <begin position="145"/>
        <end position="154"/>
    </location>
</feature>
<accession>F6V2Q5</accession>
<dbReference type="InParanoid" id="F6V2Q5"/>
<reference evidence="2" key="4">
    <citation type="submission" date="2025-09" db="UniProtKB">
        <authorList>
            <consortium name="Ensembl"/>
        </authorList>
    </citation>
    <scope>IDENTIFICATION</scope>
</reference>
<evidence type="ECO:0000313" key="2">
    <source>
        <dbReference type="Ensembl" id="ENSCINP00000024678.2"/>
    </source>
</evidence>
<evidence type="ECO:0000313" key="3">
    <source>
        <dbReference type="Proteomes" id="UP000008144"/>
    </source>
</evidence>
<feature type="region of interest" description="Disordered" evidence="1">
    <location>
        <begin position="73"/>
        <end position="92"/>
    </location>
</feature>
<feature type="compositionally biased region" description="Basic and acidic residues" evidence="1">
    <location>
        <begin position="76"/>
        <end position="85"/>
    </location>
</feature>
<dbReference type="Proteomes" id="UP000008144">
    <property type="component" value="Chromosome 4"/>
</dbReference>
<sequence>MFKPNPYKVQDQVNSDGSQNKFQNVRDSLSPELMTGYNQFELDDNDDDIHTVVVDDSLDVNQHDVELNEKIAQQQRENDTERENMEEVQFDPYAELRYNPAWRNTGEATIAGNQHPVSDHREIGVQKYSPIDFGNAIKPPNPIEASEHTRNETP</sequence>
<protein>
    <submittedName>
        <fullName evidence="2">Uncharacterized protein</fullName>
    </submittedName>
</protein>
<keyword evidence="3" id="KW-1185">Reference proteome</keyword>
<evidence type="ECO:0000256" key="1">
    <source>
        <dbReference type="SAM" id="MobiDB-lite"/>
    </source>
</evidence>
<proteinExistence type="predicted"/>
<feature type="region of interest" description="Disordered" evidence="1">
    <location>
        <begin position="131"/>
        <end position="154"/>
    </location>
</feature>
<reference evidence="3" key="1">
    <citation type="journal article" date="2002" name="Science">
        <title>The draft genome of Ciona intestinalis: insights into chordate and vertebrate origins.</title>
        <authorList>
            <person name="Dehal P."/>
            <person name="Satou Y."/>
            <person name="Campbell R.K."/>
            <person name="Chapman J."/>
            <person name="Degnan B."/>
            <person name="De Tomaso A."/>
            <person name="Davidson B."/>
            <person name="Di Gregorio A."/>
            <person name="Gelpke M."/>
            <person name="Goodstein D.M."/>
            <person name="Harafuji N."/>
            <person name="Hastings K.E."/>
            <person name="Ho I."/>
            <person name="Hotta K."/>
            <person name="Huang W."/>
            <person name="Kawashima T."/>
            <person name="Lemaire P."/>
            <person name="Martinez D."/>
            <person name="Meinertzhagen I.A."/>
            <person name="Necula S."/>
            <person name="Nonaka M."/>
            <person name="Putnam N."/>
            <person name="Rash S."/>
            <person name="Saiga H."/>
            <person name="Satake M."/>
            <person name="Terry A."/>
            <person name="Yamada L."/>
            <person name="Wang H.G."/>
            <person name="Awazu S."/>
            <person name="Azumi K."/>
            <person name="Boore J."/>
            <person name="Branno M."/>
            <person name="Chin-Bow S."/>
            <person name="DeSantis R."/>
            <person name="Doyle S."/>
            <person name="Francino P."/>
            <person name="Keys D.N."/>
            <person name="Haga S."/>
            <person name="Hayashi H."/>
            <person name="Hino K."/>
            <person name="Imai K.S."/>
            <person name="Inaba K."/>
            <person name="Kano S."/>
            <person name="Kobayashi K."/>
            <person name="Kobayashi M."/>
            <person name="Lee B.I."/>
            <person name="Makabe K.W."/>
            <person name="Manohar C."/>
            <person name="Matassi G."/>
            <person name="Medina M."/>
            <person name="Mochizuki Y."/>
            <person name="Mount S."/>
            <person name="Morishita T."/>
            <person name="Miura S."/>
            <person name="Nakayama A."/>
            <person name="Nishizaka S."/>
            <person name="Nomoto H."/>
            <person name="Ohta F."/>
            <person name="Oishi K."/>
            <person name="Rigoutsos I."/>
            <person name="Sano M."/>
            <person name="Sasaki A."/>
            <person name="Sasakura Y."/>
            <person name="Shoguchi E."/>
            <person name="Shin-i T."/>
            <person name="Spagnuolo A."/>
            <person name="Stainier D."/>
            <person name="Suzuki M.M."/>
            <person name="Tassy O."/>
            <person name="Takatori N."/>
            <person name="Tokuoka M."/>
            <person name="Yagi K."/>
            <person name="Yoshizaki F."/>
            <person name="Wada S."/>
            <person name="Zhang C."/>
            <person name="Hyatt P.D."/>
            <person name="Larimer F."/>
            <person name="Detter C."/>
            <person name="Doggett N."/>
            <person name="Glavina T."/>
            <person name="Hawkins T."/>
            <person name="Richardson P."/>
            <person name="Lucas S."/>
            <person name="Kohara Y."/>
            <person name="Levine M."/>
            <person name="Satoh N."/>
            <person name="Rokhsar D.S."/>
        </authorList>
    </citation>
    <scope>NUCLEOTIDE SEQUENCE [LARGE SCALE GENOMIC DNA]</scope>
</reference>
<dbReference type="Ensembl" id="ENSCINT00000024924.2">
    <property type="protein sequence ID" value="ENSCINP00000024678.2"/>
    <property type="gene ID" value="ENSCING00000013444.2"/>
</dbReference>
<dbReference type="EMBL" id="EAAA01002033">
    <property type="status" value="NOT_ANNOTATED_CDS"/>
    <property type="molecule type" value="Genomic_DNA"/>
</dbReference>
<reference evidence="2" key="3">
    <citation type="submission" date="2025-08" db="UniProtKB">
        <authorList>
            <consortium name="Ensembl"/>
        </authorList>
    </citation>
    <scope>IDENTIFICATION</scope>
</reference>